<dbReference type="EMBL" id="MIQH01000442">
    <property type="protein sequence ID" value="OIR24987.1"/>
    <property type="molecule type" value="Genomic_DNA"/>
</dbReference>
<proteinExistence type="predicted"/>
<reference evidence="2" key="1">
    <citation type="submission" date="2016-09" db="EMBL/GenBank/DDBJ databases">
        <title>Genome Sequence of Bathymodiolus thermophilus sulfur-oxidizing gill endosymbiont.</title>
        <authorList>
            <person name="Ponnudurai R."/>
            <person name="Kleiner M."/>
            <person name="Sayavedra L."/>
            <person name="Thuermer A."/>
            <person name="Felbeck H."/>
            <person name="Schlueter R."/>
            <person name="Schweder T."/>
            <person name="Markert S."/>
        </authorList>
    </citation>
    <scope>NUCLEOTIDE SEQUENCE [LARGE SCALE GENOMIC DNA]</scope>
    <source>
        <strain evidence="2">BAT/CrabSpa'14</strain>
    </source>
</reference>
<gene>
    <name evidence="1" type="ORF">BGC33_12300</name>
</gene>
<comment type="caution">
    <text evidence="1">The sequence shown here is derived from an EMBL/GenBank/DDBJ whole genome shotgun (WGS) entry which is preliminary data.</text>
</comment>
<name>A0A1J5TVX6_9GAMM</name>
<dbReference type="InterPro" id="IPR029060">
    <property type="entry name" value="PIN-like_dom_sf"/>
</dbReference>
<evidence type="ECO:0008006" key="3">
    <source>
        <dbReference type="Google" id="ProtNLM"/>
    </source>
</evidence>
<evidence type="ECO:0000313" key="1">
    <source>
        <dbReference type="EMBL" id="OIR24987.1"/>
    </source>
</evidence>
<dbReference type="SUPFAM" id="SSF88723">
    <property type="entry name" value="PIN domain-like"/>
    <property type="match status" value="1"/>
</dbReference>
<dbReference type="AlphaFoldDB" id="A0A1J5TVX6"/>
<protein>
    <recommendedName>
        <fullName evidence="3">PIN domain-containing protein</fullName>
    </recommendedName>
</protein>
<dbReference type="Proteomes" id="UP000182798">
    <property type="component" value="Unassembled WGS sequence"/>
</dbReference>
<organism evidence="1 2">
    <name type="scientific">Bathymodiolus thermophilus thioautotrophic gill symbiont</name>
    <dbReference type="NCBI Taxonomy" id="2360"/>
    <lineage>
        <taxon>Bacteria</taxon>
        <taxon>Pseudomonadati</taxon>
        <taxon>Pseudomonadota</taxon>
        <taxon>Gammaproteobacteria</taxon>
        <taxon>sulfur-oxidizing symbionts</taxon>
    </lineage>
</organism>
<evidence type="ECO:0000313" key="2">
    <source>
        <dbReference type="Proteomes" id="UP000182798"/>
    </source>
</evidence>
<sequence length="91" mass="10553">MVIIELIWVFESVYKFERTEILQTLSDLTLMPIFKFENLSVIQACIQDAQSTKFDLSDLLIAHSAEKFGIQSVLTFDNKVAKHKLFQWVEA</sequence>
<accession>A0A1J5TVX6</accession>